<dbReference type="Proteomes" id="UP000678393">
    <property type="component" value="Unassembled WGS sequence"/>
</dbReference>
<evidence type="ECO:0000313" key="4">
    <source>
        <dbReference type="Proteomes" id="UP000678393"/>
    </source>
</evidence>
<dbReference type="InterPro" id="IPR001148">
    <property type="entry name" value="CA_dom"/>
</dbReference>
<evidence type="ECO:0000313" key="3">
    <source>
        <dbReference type="EMBL" id="CAG5135182.1"/>
    </source>
</evidence>
<comment type="similarity">
    <text evidence="1">Belongs to the alpha-carbonic anhydrase family.</text>
</comment>
<dbReference type="GO" id="GO:0006730">
    <property type="term" value="P:one-carbon metabolic process"/>
    <property type="evidence" value="ECO:0007669"/>
    <property type="project" value="TreeGrafter"/>
</dbReference>
<dbReference type="AlphaFoldDB" id="A0A8S4A4L0"/>
<name>A0A8S4A4L0_9EUPU</name>
<dbReference type="GO" id="GO:0008270">
    <property type="term" value="F:zinc ion binding"/>
    <property type="evidence" value="ECO:0007669"/>
    <property type="project" value="InterPro"/>
</dbReference>
<evidence type="ECO:0000259" key="2">
    <source>
        <dbReference type="PROSITE" id="PS51144"/>
    </source>
</evidence>
<comment type="caution">
    <text evidence="3">The sequence shown here is derived from an EMBL/GenBank/DDBJ whole genome shotgun (WGS) entry which is preliminary data.</text>
</comment>
<sequence>MLTRVTLHPTGDTTLWSQWWSYKGISGPEYWGLLNQDWSLCTRGQHQSPVDINPRNLVFDPNLRPVRMDAHKVDGYIVNTGHDITLYINESNPRPFAFTGGPLSYTYRVHHVKLHFGSLDLIGSEHTVNGRPFPIELQVYGYNTELFSSFQDAALASHGVAAVALFGM</sequence>
<dbReference type="GO" id="GO:0004089">
    <property type="term" value="F:carbonate dehydratase activity"/>
    <property type="evidence" value="ECO:0007669"/>
    <property type="project" value="InterPro"/>
</dbReference>
<evidence type="ECO:0000256" key="1">
    <source>
        <dbReference type="ARBA" id="ARBA00010718"/>
    </source>
</evidence>
<accession>A0A8S4A4L0</accession>
<proteinExistence type="inferred from homology"/>
<dbReference type="OrthoDB" id="5978072at2759"/>
<dbReference type="PROSITE" id="PS51144">
    <property type="entry name" value="ALPHA_CA_2"/>
    <property type="match status" value="1"/>
</dbReference>
<dbReference type="Gene3D" id="3.10.200.10">
    <property type="entry name" value="Alpha carbonic anhydrase"/>
    <property type="match status" value="1"/>
</dbReference>
<dbReference type="InterPro" id="IPR036398">
    <property type="entry name" value="CA_dom_sf"/>
</dbReference>
<dbReference type="SUPFAM" id="SSF51069">
    <property type="entry name" value="Carbonic anhydrase"/>
    <property type="match status" value="1"/>
</dbReference>
<dbReference type="SMART" id="SM01057">
    <property type="entry name" value="Carb_anhydrase"/>
    <property type="match status" value="1"/>
</dbReference>
<reference evidence="3" key="1">
    <citation type="submission" date="2021-04" db="EMBL/GenBank/DDBJ databases">
        <authorList>
            <consortium name="Molecular Ecology Group"/>
        </authorList>
    </citation>
    <scope>NUCLEOTIDE SEQUENCE</scope>
</reference>
<gene>
    <name evidence="3" type="ORF">CUNI_LOCUS20740</name>
</gene>
<dbReference type="PANTHER" id="PTHR18952:SF208">
    <property type="entry name" value="CARBONIC ANHYDRASE XA-RELATED"/>
    <property type="match status" value="1"/>
</dbReference>
<organism evidence="3 4">
    <name type="scientific">Candidula unifasciata</name>
    <dbReference type="NCBI Taxonomy" id="100452"/>
    <lineage>
        <taxon>Eukaryota</taxon>
        <taxon>Metazoa</taxon>
        <taxon>Spiralia</taxon>
        <taxon>Lophotrochozoa</taxon>
        <taxon>Mollusca</taxon>
        <taxon>Gastropoda</taxon>
        <taxon>Heterobranchia</taxon>
        <taxon>Euthyneura</taxon>
        <taxon>Panpulmonata</taxon>
        <taxon>Eupulmonata</taxon>
        <taxon>Stylommatophora</taxon>
        <taxon>Helicina</taxon>
        <taxon>Helicoidea</taxon>
        <taxon>Geomitridae</taxon>
        <taxon>Candidula</taxon>
    </lineage>
</organism>
<keyword evidence="4" id="KW-1185">Reference proteome</keyword>
<dbReference type="PANTHER" id="PTHR18952">
    <property type="entry name" value="CARBONIC ANHYDRASE"/>
    <property type="match status" value="1"/>
</dbReference>
<protein>
    <recommendedName>
        <fullName evidence="2">Alpha-carbonic anhydrase domain-containing protein</fullName>
    </recommendedName>
</protein>
<dbReference type="Pfam" id="PF00194">
    <property type="entry name" value="Carb_anhydrase"/>
    <property type="match status" value="1"/>
</dbReference>
<feature type="non-terminal residue" evidence="3">
    <location>
        <position position="168"/>
    </location>
</feature>
<feature type="domain" description="Alpha-carbonic anhydrase" evidence="2">
    <location>
        <begin position="18"/>
        <end position="168"/>
    </location>
</feature>
<dbReference type="EMBL" id="CAJHNH020008001">
    <property type="protein sequence ID" value="CAG5135182.1"/>
    <property type="molecule type" value="Genomic_DNA"/>
</dbReference>
<dbReference type="InterPro" id="IPR023561">
    <property type="entry name" value="Carbonic_anhydrase_a-class"/>
</dbReference>